<proteinExistence type="predicted"/>
<dbReference type="Pfam" id="PF03959">
    <property type="entry name" value="FSH1"/>
    <property type="match status" value="1"/>
</dbReference>
<dbReference type="GO" id="GO:0016787">
    <property type="term" value="F:hydrolase activity"/>
    <property type="evidence" value="ECO:0007669"/>
    <property type="project" value="UniProtKB-KW"/>
</dbReference>
<dbReference type="eggNOG" id="KOG2551">
    <property type="taxonomic scope" value="Eukaryota"/>
</dbReference>
<protein>
    <recommendedName>
        <fullName evidence="2">Serine hydrolase domain-containing protein</fullName>
    </recommendedName>
</protein>
<dbReference type="GO" id="GO:0005737">
    <property type="term" value="C:cytoplasm"/>
    <property type="evidence" value="ECO:0007669"/>
    <property type="project" value="TreeGrafter"/>
</dbReference>
<dbReference type="PANTHER" id="PTHR48070:SF6">
    <property type="entry name" value="ESTERASE OVCA2"/>
    <property type="match status" value="1"/>
</dbReference>
<sequence>MANRKLKILCLHGYRQSKDAFRAKTGSFRKGVKKFAEFVMFDAPHLIDPDAIKDDDNAGERGWYFCHDHHYHSTEETSSYVGLQESIARVQEVIAEQGPFDGMLAFSQGAQFLAILCAQAQLARARGEVPAIDPKFAIFISGEATMLPIDAQNANTDHEELFGPTSMGGQSGDASAEGEQAGPPLVVHVPTMHIMGTTDQVIPVALSQELATTHFAEPVQVVHEGGHFVPWPKANTPQRDAILRFFAQRVAALDALA</sequence>
<dbReference type="InterPro" id="IPR005645">
    <property type="entry name" value="FSH-like_dom"/>
</dbReference>
<dbReference type="Proteomes" id="UP000007799">
    <property type="component" value="Unassembled WGS sequence"/>
</dbReference>
<dbReference type="AlphaFoldDB" id="F2UHK3"/>
<reference evidence="3" key="1">
    <citation type="submission" date="2009-08" db="EMBL/GenBank/DDBJ databases">
        <title>Annotation of Salpingoeca rosetta.</title>
        <authorList>
            <consortium name="The Broad Institute Genome Sequencing Platform"/>
            <person name="Russ C."/>
            <person name="Cuomo C."/>
            <person name="Burger G."/>
            <person name="Gray M.W."/>
            <person name="Holland P.W.H."/>
            <person name="King N."/>
            <person name="Lang F.B.F."/>
            <person name="Roger A.J."/>
            <person name="Ruiz-Trillo I."/>
            <person name="Young S.K."/>
            <person name="Zeng Q."/>
            <person name="Gargeya S."/>
            <person name="Alvarado L."/>
            <person name="Berlin A."/>
            <person name="Chapman S.B."/>
            <person name="Chen Z."/>
            <person name="Freedman E."/>
            <person name="Gellesch M."/>
            <person name="Goldberg J."/>
            <person name="Griggs A."/>
            <person name="Gujja S."/>
            <person name="Heilman E."/>
            <person name="Heiman D."/>
            <person name="Howarth C."/>
            <person name="Mehta T."/>
            <person name="Neiman D."/>
            <person name="Pearson M."/>
            <person name="Roberts A."/>
            <person name="Saif S."/>
            <person name="Shea T."/>
            <person name="Shenoy N."/>
            <person name="Sisk P."/>
            <person name="Stolte C."/>
            <person name="Sykes S."/>
            <person name="White J."/>
            <person name="Yandava C."/>
            <person name="Haas B."/>
            <person name="Nusbaum C."/>
            <person name="Birren B."/>
        </authorList>
    </citation>
    <scope>NUCLEOTIDE SEQUENCE [LARGE SCALE GENOMIC DNA]</scope>
    <source>
        <strain evidence="3">ATCC 50818</strain>
    </source>
</reference>
<dbReference type="PANTHER" id="PTHR48070">
    <property type="entry name" value="ESTERASE OVCA2"/>
    <property type="match status" value="1"/>
</dbReference>
<dbReference type="GeneID" id="16072076"/>
<dbReference type="FunCoup" id="F2UHK3">
    <property type="interactions" value="837"/>
</dbReference>
<dbReference type="GO" id="GO:0005634">
    <property type="term" value="C:nucleus"/>
    <property type="evidence" value="ECO:0007669"/>
    <property type="project" value="TreeGrafter"/>
</dbReference>
<keyword evidence="4" id="KW-1185">Reference proteome</keyword>
<accession>F2UHK3</accession>
<keyword evidence="1" id="KW-0378">Hydrolase</keyword>
<dbReference type="InterPro" id="IPR050593">
    <property type="entry name" value="LovG"/>
</dbReference>
<dbReference type="EMBL" id="GL832974">
    <property type="protein sequence ID" value="EGD76602.1"/>
    <property type="molecule type" value="Genomic_DNA"/>
</dbReference>
<dbReference type="Gene3D" id="3.40.50.1820">
    <property type="entry name" value="alpha/beta hydrolase"/>
    <property type="match status" value="1"/>
</dbReference>
<dbReference type="GO" id="GO:0032526">
    <property type="term" value="P:response to retinoic acid"/>
    <property type="evidence" value="ECO:0007669"/>
    <property type="project" value="TreeGrafter"/>
</dbReference>
<dbReference type="OMA" id="EEPRGWW"/>
<dbReference type="KEGG" id="sre:PTSG_07719"/>
<feature type="domain" description="Serine hydrolase" evidence="2">
    <location>
        <begin position="4"/>
        <end position="233"/>
    </location>
</feature>
<evidence type="ECO:0000313" key="4">
    <source>
        <dbReference type="Proteomes" id="UP000007799"/>
    </source>
</evidence>
<dbReference type="OrthoDB" id="414698at2759"/>
<dbReference type="InterPro" id="IPR029058">
    <property type="entry name" value="AB_hydrolase_fold"/>
</dbReference>
<dbReference type="STRING" id="946362.F2UHK3"/>
<dbReference type="SUPFAM" id="SSF53474">
    <property type="entry name" value="alpha/beta-Hydrolases"/>
    <property type="match status" value="1"/>
</dbReference>
<dbReference type="InParanoid" id="F2UHK3"/>
<organism evidence="4">
    <name type="scientific">Salpingoeca rosetta (strain ATCC 50818 / BSB-021)</name>
    <dbReference type="NCBI Taxonomy" id="946362"/>
    <lineage>
        <taxon>Eukaryota</taxon>
        <taxon>Choanoflagellata</taxon>
        <taxon>Craspedida</taxon>
        <taxon>Salpingoecidae</taxon>
        <taxon>Salpingoeca</taxon>
    </lineage>
</organism>
<dbReference type="RefSeq" id="XP_004991516.1">
    <property type="nucleotide sequence ID" value="XM_004991459.1"/>
</dbReference>
<name>F2UHK3_SALR5</name>
<evidence type="ECO:0000313" key="3">
    <source>
        <dbReference type="EMBL" id="EGD76602.1"/>
    </source>
</evidence>
<evidence type="ECO:0000259" key="2">
    <source>
        <dbReference type="Pfam" id="PF03959"/>
    </source>
</evidence>
<gene>
    <name evidence="3" type="ORF">PTSG_07719</name>
</gene>
<evidence type="ECO:0000256" key="1">
    <source>
        <dbReference type="ARBA" id="ARBA00022801"/>
    </source>
</evidence>